<comment type="caution">
    <text evidence="14">The sequence shown here is derived from an EMBL/GenBank/DDBJ whole genome shotgun (WGS) entry which is preliminary data.</text>
</comment>
<feature type="active site" evidence="12">
    <location>
        <position position="209"/>
    </location>
</feature>
<evidence type="ECO:0000256" key="8">
    <source>
        <dbReference type="ARBA" id="ARBA00022670"/>
    </source>
</evidence>
<keyword evidence="15" id="KW-1185">Reference proteome</keyword>
<evidence type="ECO:0000256" key="7">
    <source>
        <dbReference type="ARBA" id="ARBA00022640"/>
    </source>
</evidence>
<dbReference type="EMBL" id="JAXQNO010000017">
    <property type="protein sequence ID" value="KAK4778447.1"/>
    <property type="molecule type" value="Genomic_DNA"/>
</dbReference>
<name>A0AAN7LCQ2_TRANT</name>
<dbReference type="FunFam" id="2.10.109.10:FF:000012">
    <property type="entry name" value="Peptidase/ serine-type peptidase"/>
    <property type="match status" value="1"/>
</dbReference>
<dbReference type="PANTHER" id="PTHR43390">
    <property type="entry name" value="SIGNAL PEPTIDASE I"/>
    <property type="match status" value="1"/>
</dbReference>
<keyword evidence="8" id="KW-0645">Protease</keyword>
<dbReference type="NCBIfam" id="TIGR02227">
    <property type="entry name" value="sigpep_I_bact"/>
    <property type="match status" value="1"/>
</dbReference>
<sequence>MAFRVTFAYSGYAAQTVVSNARVRFNNCRLFHNVWVRSRVFFPYQNVEPKSSPPGFDSGSAYSTLLGDHGHLKSPLSLGFAMMESISTSSSSSSSSSSSAVCASAFPSFKTSSILSFLDGLKWLPCNAAVHMTSSSDVFRGGTVCFDASGNFSVESENTERFEMRLKSSWLSRLLEVCSEDAKAAFTALTVSLLYKSSLAEPKSIPSASMYPTLAVGDRILAEKVSYFFREPEVSDIVIFKAPFLQESGVSSCDVFIKRIVAKAGDCVEVCGGKLLVNGIVQDEDYVLEPTALPMEPIMVPEDCVFVMGDNRNNSIDSRDWGPLPIKNIIGRSVFRYWPPSKVSDMHKQVSGKKALTVS</sequence>
<comment type="catalytic activity">
    <reaction evidence="1">
        <text>Cleavage of hydrophobic, N-terminal signal or leader sequences from secreted and periplasmic proteins.</text>
        <dbReference type="EC" id="3.4.21.89"/>
    </reaction>
</comment>
<keyword evidence="7" id="KW-0934">Plastid</keyword>
<dbReference type="PRINTS" id="PR00727">
    <property type="entry name" value="LEADERPTASE"/>
</dbReference>
<dbReference type="CDD" id="cd06530">
    <property type="entry name" value="S26_SPase_I"/>
    <property type="match status" value="1"/>
</dbReference>
<evidence type="ECO:0000259" key="13">
    <source>
        <dbReference type="Pfam" id="PF10502"/>
    </source>
</evidence>
<evidence type="ECO:0000313" key="15">
    <source>
        <dbReference type="Proteomes" id="UP001346149"/>
    </source>
</evidence>
<dbReference type="PROSITE" id="PS00501">
    <property type="entry name" value="SPASE_I_1"/>
    <property type="match status" value="1"/>
</dbReference>
<keyword evidence="10" id="KW-0809">Transit peptide</keyword>
<evidence type="ECO:0000256" key="4">
    <source>
        <dbReference type="ARBA" id="ARBA00009370"/>
    </source>
</evidence>
<keyword evidence="9" id="KW-0378">Hydrolase</keyword>
<dbReference type="InterPro" id="IPR019533">
    <property type="entry name" value="Peptidase_S26"/>
</dbReference>
<dbReference type="InterPro" id="IPR000223">
    <property type="entry name" value="Pept_S26A_signal_pept_1"/>
</dbReference>
<dbReference type="GO" id="GO:0009535">
    <property type="term" value="C:chloroplast thylakoid membrane"/>
    <property type="evidence" value="ECO:0007669"/>
    <property type="project" value="TreeGrafter"/>
</dbReference>
<evidence type="ECO:0000313" key="14">
    <source>
        <dbReference type="EMBL" id="KAK4778447.1"/>
    </source>
</evidence>
<dbReference type="EC" id="3.4.21.89" evidence="5"/>
<comment type="subcellular location">
    <subcellularLocation>
        <location evidence="3">Membrane</location>
    </subcellularLocation>
    <subcellularLocation>
        <location evidence="2">Plastid</location>
        <location evidence="2">Chloroplast</location>
    </subcellularLocation>
</comment>
<feature type="active site" evidence="12">
    <location>
        <position position="258"/>
    </location>
</feature>
<keyword evidence="6" id="KW-0150">Chloroplast</keyword>
<dbReference type="PANTHER" id="PTHR43390:SF2">
    <property type="entry name" value="THYLAKOIDAL PROCESSING PEPTIDASE 2, CHLOROPLASTIC-RELATED"/>
    <property type="match status" value="1"/>
</dbReference>
<dbReference type="InterPro" id="IPR019756">
    <property type="entry name" value="Pept_S26A_signal_pept_1_Ser-AS"/>
</dbReference>
<evidence type="ECO:0000256" key="3">
    <source>
        <dbReference type="ARBA" id="ARBA00004370"/>
    </source>
</evidence>
<dbReference type="PROSITE" id="PS00761">
    <property type="entry name" value="SPASE_I_3"/>
    <property type="match status" value="1"/>
</dbReference>
<evidence type="ECO:0000256" key="11">
    <source>
        <dbReference type="ARBA" id="ARBA00023136"/>
    </source>
</evidence>
<evidence type="ECO:0000256" key="2">
    <source>
        <dbReference type="ARBA" id="ARBA00004229"/>
    </source>
</evidence>
<evidence type="ECO:0000256" key="9">
    <source>
        <dbReference type="ARBA" id="ARBA00022801"/>
    </source>
</evidence>
<accession>A0AAN7LCQ2</accession>
<proteinExistence type="inferred from homology"/>
<evidence type="ECO:0000256" key="1">
    <source>
        <dbReference type="ARBA" id="ARBA00000677"/>
    </source>
</evidence>
<dbReference type="GO" id="GO:0006465">
    <property type="term" value="P:signal peptide processing"/>
    <property type="evidence" value="ECO:0007669"/>
    <property type="project" value="InterPro"/>
</dbReference>
<evidence type="ECO:0000256" key="12">
    <source>
        <dbReference type="PIRSR" id="PIRSR600223-1"/>
    </source>
</evidence>
<dbReference type="GO" id="GO:0004252">
    <property type="term" value="F:serine-type endopeptidase activity"/>
    <property type="evidence" value="ECO:0007669"/>
    <property type="project" value="InterPro"/>
</dbReference>
<dbReference type="AlphaFoldDB" id="A0AAN7LCQ2"/>
<dbReference type="GO" id="GO:0010027">
    <property type="term" value="P:thylakoid membrane organization"/>
    <property type="evidence" value="ECO:0007669"/>
    <property type="project" value="TreeGrafter"/>
</dbReference>
<dbReference type="Gene3D" id="2.10.109.10">
    <property type="entry name" value="Umud Fragment, subunit A"/>
    <property type="match status" value="1"/>
</dbReference>
<reference evidence="14 15" key="1">
    <citation type="journal article" date="2023" name="Hortic Res">
        <title>Pangenome of water caltrop reveals structural variations and asymmetric subgenome divergence after allopolyploidization.</title>
        <authorList>
            <person name="Zhang X."/>
            <person name="Chen Y."/>
            <person name="Wang L."/>
            <person name="Yuan Y."/>
            <person name="Fang M."/>
            <person name="Shi L."/>
            <person name="Lu R."/>
            <person name="Comes H.P."/>
            <person name="Ma Y."/>
            <person name="Chen Y."/>
            <person name="Huang G."/>
            <person name="Zhou Y."/>
            <person name="Zheng Z."/>
            <person name="Qiu Y."/>
        </authorList>
    </citation>
    <scope>NUCLEOTIDE SEQUENCE [LARGE SCALE GENOMIC DNA]</scope>
    <source>
        <strain evidence="14">F231</strain>
    </source>
</reference>
<gene>
    <name evidence="14" type="ORF">SAY86_005975</name>
</gene>
<dbReference type="GO" id="GO:0009003">
    <property type="term" value="F:signal peptidase activity"/>
    <property type="evidence" value="ECO:0007669"/>
    <property type="project" value="UniProtKB-EC"/>
</dbReference>
<dbReference type="SUPFAM" id="SSF51306">
    <property type="entry name" value="LexA/Signal peptidase"/>
    <property type="match status" value="1"/>
</dbReference>
<organism evidence="14 15">
    <name type="scientific">Trapa natans</name>
    <name type="common">Water chestnut</name>
    <dbReference type="NCBI Taxonomy" id="22666"/>
    <lineage>
        <taxon>Eukaryota</taxon>
        <taxon>Viridiplantae</taxon>
        <taxon>Streptophyta</taxon>
        <taxon>Embryophyta</taxon>
        <taxon>Tracheophyta</taxon>
        <taxon>Spermatophyta</taxon>
        <taxon>Magnoliopsida</taxon>
        <taxon>eudicotyledons</taxon>
        <taxon>Gunneridae</taxon>
        <taxon>Pentapetalae</taxon>
        <taxon>rosids</taxon>
        <taxon>malvids</taxon>
        <taxon>Myrtales</taxon>
        <taxon>Lythraceae</taxon>
        <taxon>Trapa</taxon>
    </lineage>
</organism>
<feature type="domain" description="Peptidase S26" evidence="13">
    <location>
        <begin position="182"/>
        <end position="338"/>
    </location>
</feature>
<dbReference type="Pfam" id="PF10502">
    <property type="entry name" value="Peptidase_S26"/>
    <property type="match status" value="1"/>
</dbReference>
<keyword evidence="11" id="KW-0472">Membrane</keyword>
<protein>
    <recommendedName>
        <fullName evidence="5">signal peptidase I</fullName>
        <ecNumber evidence="5">3.4.21.89</ecNumber>
    </recommendedName>
</protein>
<dbReference type="Proteomes" id="UP001346149">
    <property type="component" value="Unassembled WGS sequence"/>
</dbReference>
<evidence type="ECO:0000256" key="6">
    <source>
        <dbReference type="ARBA" id="ARBA00022528"/>
    </source>
</evidence>
<dbReference type="InterPro" id="IPR036286">
    <property type="entry name" value="LexA/Signal_pep-like_sf"/>
</dbReference>
<dbReference type="InterPro" id="IPR019758">
    <property type="entry name" value="Pept_S26A_signal_pept_1_CS"/>
</dbReference>
<evidence type="ECO:0000256" key="5">
    <source>
        <dbReference type="ARBA" id="ARBA00013208"/>
    </source>
</evidence>
<comment type="similarity">
    <text evidence="4">Belongs to the peptidase S26 family.</text>
</comment>
<evidence type="ECO:0000256" key="10">
    <source>
        <dbReference type="ARBA" id="ARBA00022946"/>
    </source>
</evidence>